<feature type="compositionally biased region" description="Low complexity" evidence="1">
    <location>
        <begin position="112"/>
        <end position="123"/>
    </location>
</feature>
<accession>A0AA35SXY4</accession>
<evidence type="ECO:0000256" key="1">
    <source>
        <dbReference type="SAM" id="MobiDB-lite"/>
    </source>
</evidence>
<dbReference type="SUPFAM" id="SSF63825">
    <property type="entry name" value="YWTD domain"/>
    <property type="match status" value="1"/>
</dbReference>
<reference evidence="2" key="1">
    <citation type="submission" date="2023-03" db="EMBL/GenBank/DDBJ databases">
        <authorList>
            <person name="Steffen K."/>
            <person name="Cardenas P."/>
        </authorList>
    </citation>
    <scope>NUCLEOTIDE SEQUENCE</scope>
</reference>
<protein>
    <submittedName>
        <fullName evidence="2">Uncharacterized protein</fullName>
    </submittedName>
</protein>
<dbReference type="SUPFAM" id="SSF57850">
    <property type="entry name" value="RING/U-box"/>
    <property type="match status" value="1"/>
</dbReference>
<comment type="caution">
    <text evidence="2">The sequence shown here is derived from an EMBL/GenBank/DDBJ whole genome shotgun (WGS) entry which is preliminary data.</text>
</comment>
<proteinExistence type="predicted"/>
<keyword evidence="3" id="KW-1185">Reference proteome</keyword>
<evidence type="ECO:0000313" key="3">
    <source>
        <dbReference type="Proteomes" id="UP001174909"/>
    </source>
</evidence>
<dbReference type="Proteomes" id="UP001174909">
    <property type="component" value="Unassembled WGS sequence"/>
</dbReference>
<evidence type="ECO:0000313" key="2">
    <source>
        <dbReference type="EMBL" id="CAI8038150.1"/>
    </source>
</evidence>
<feature type="region of interest" description="Disordered" evidence="1">
    <location>
        <begin position="102"/>
        <end position="136"/>
    </location>
</feature>
<dbReference type="InterPro" id="IPR013083">
    <property type="entry name" value="Znf_RING/FYVE/PHD"/>
</dbReference>
<dbReference type="Gene3D" id="2.120.10.30">
    <property type="entry name" value="TolB, C-terminal domain"/>
    <property type="match status" value="1"/>
</dbReference>
<dbReference type="EMBL" id="CASHTH010002979">
    <property type="protein sequence ID" value="CAI8038150.1"/>
    <property type="molecule type" value="Genomic_DNA"/>
</dbReference>
<name>A0AA35SXY4_GEOBA</name>
<sequence>MAEGPAVNETLTPDDAADVLEELLPTQNKSYELGLKLKLPHHVVEAVHKELPSDKCLLQILIKFLQQAEPRPTWRVIVDALKSPVVGLTALARRVEASHFPDSTATHDVVPETTTESAANTTAGDDDVKSKPSSQLNPADITAVETEIKGLSDRFNALKYLAIQGLQKIGVTVQMVVYILTNICTYGDQLFLKENHKALRQCEDHLELFGSLNFYWNYLAPDLLDHLIGELTKKGHEEFNTTASEMTAYKKDLEEFKKHTTLVLLCEADPRPLDEDPPPGFRKMVVKFEWPRTATLEDVEKFRRRYASNYDLQTCAMMLNSIGTGCFTVTWFVPVSVVEMLRKKRALAVFKEFSVTRLDIHTSTQICVYQVPPQRPVAPSSTSDSSANAKLSNAANKSKEPRQVSSVDEDYPFVEQPSDDLFCPVTTGLLLHPHLTSCCGNHLSEEAAARIRGDRGACPLCKEEDWSTLLNKSLQRQVKSLRVFCRHEDRGCGWQGELAAFHPHVSYCPMGDGPPMTELVKLPVCREAGAVPSLSGAISPHSSASGTIVRVNEKAERDSETQRTKPAHLATAVPHAIPPVVKPRKVNRSENDIEQDIEPLDIPGVELEETERSHFSIRREEVEVEKRSGVGGLSVDDNYMYYSFTENEDKKFLRKCEHNGNFVCDVSLPKFVRGIGKDNYGFLYVLCSSTYSKVFKFDEKLNPVRKTNKNCTEHFGVAYGILVTDEHVFVCARVSQKVCILDLDLNLQYCLKLNVSPIGITKLSDTYFVTAIAAIGILDLDIDNMKFRVKICEEMKTGLTTERFKPEITLKGICSDKQYLYVTERDHSNGGRILCLHYQENQLILKYFYQNSCQHCMPNCCPIVIA</sequence>
<feature type="region of interest" description="Disordered" evidence="1">
    <location>
        <begin position="377"/>
        <end position="407"/>
    </location>
</feature>
<dbReference type="Gene3D" id="3.30.40.10">
    <property type="entry name" value="Zinc/RING finger domain, C3HC4 (zinc finger)"/>
    <property type="match status" value="1"/>
</dbReference>
<dbReference type="AlphaFoldDB" id="A0AA35SXY4"/>
<dbReference type="InterPro" id="IPR011042">
    <property type="entry name" value="6-blade_b-propeller_TolB-like"/>
</dbReference>
<feature type="compositionally biased region" description="Low complexity" evidence="1">
    <location>
        <begin position="385"/>
        <end position="396"/>
    </location>
</feature>
<organism evidence="2 3">
    <name type="scientific">Geodia barretti</name>
    <name type="common">Barrett's horny sponge</name>
    <dbReference type="NCBI Taxonomy" id="519541"/>
    <lineage>
        <taxon>Eukaryota</taxon>
        <taxon>Metazoa</taxon>
        <taxon>Porifera</taxon>
        <taxon>Demospongiae</taxon>
        <taxon>Heteroscleromorpha</taxon>
        <taxon>Tetractinellida</taxon>
        <taxon>Astrophorina</taxon>
        <taxon>Geodiidae</taxon>
        <taxon>Geodia</taxon>
    </lineage>
</organism>
<gene>
    <name evidence="2" type="ORF">GBAR_LOCUS21279</name>
</gene>
<feature type="non-terminal residue" evidence="2">
    <location>
        <position position="866"/>
    </location>
</feature>